<evidence type="ECO:0000313" key="7">
    <source>
        <dbReference type="Proteomes" id="UP001515480"/>
    </source>
</evidence>
<dbReference type="PROSITE" id="PS50082">
    <property type="entry name" value="WD_REPEATS_2"/>
    <property type="match status" value="4"/>
</dbReference>
<dbReference type="Proteomes" id="UP001515480">
    <property type="component" value="Unassembled WGS sequence"/>
</dbReference>
<dbReference type="InterPro" id="IPR002048">
    <property type="entry name" value="EF_hand_dom"/>
</dbReference>
<comment type="caution">
    <text evidence="6">The sequence shown here is derived from an EMBL/GenBank/DDBJ whole genome shotgun (WGS) entry which is preliminary data.</text>
</comment>
<dbReference type="Gene3D" id="2.130.10.10">
    <property type="entry name" value="YVTN repeat-like/Quinoprotein amine dehydrogenase"/>
    <property type="match status" value="4"/>
</dbReference>
<dbReference type="PROSITE" id="PS00678">
    <property type="entry name" value="WD_REPEATS_1"/>
    <property type="match status" value="2"/>
</dbReference>
<organism evidence="6 7">
    <name type="scientific">Prymnesium parvum</name>
    <name type="common">Toxic golden alga</name>
    <dbReference type="NCBI Taxonomy" id="97485"/>
    <lineage>
        <taxon>Eukaryota</taxon>
        <taxon>Haptista</taxon>
        <taxon>Haptophyta</taxon>
        <taxon>Prymnesiophyceae</taxon>
        <taxon>Prymnesiales</taxon>
        <taxon>Prymnesiaceae</taxon>
        <taxon>Prymnesium</taxon>
    </lineage>
</organism>
<feature type="compositionally biased region" description="Low complexity" evidence="4">
    <location>
        <begin position="969"/>
        <end position="979"/>
    </location>
</feature>
<dbReference type="PANTHER" id="PTHR44324">
    <property type="entry name" value="WD40 REPEAT DOMAIN 95"/>
    <property type="match status" value="1"/>
</dbReference>
<dbReference type="SMART" id="SM00320">
    <property type="entry name" value="WD40"/>
    <property type="match status" value="10"/>
</dbReference>
<feature type="repeat" description="WD" evidence="3">
    <location>
        <begin position="342"/>
        <end position="375"/>
    </location>
</feature>
<proteinExistence type="predicted"/>
<feature type="compositionally biased region" description="Basic and acidic residues" evidence="4">
    <location>
        <begin position="867"/>
        <end position="876"/>
    </location>
</feature>
<feature type="region of interest" description="Disordered" evidence="4">
    <location>
        <begin position="947"/>
        <end position="1023"/>
    </location>
</feature>
<feature type="repeat" description="WD" evidence="3">
    <location>
        <begin position="475"/>
        <end position="516"/>
    </location>
</feature>
<feature type="region of interest" description="Disordered" evidence="4">
    <location>
        <begin position="1275"/>
        <end position="1317"/>
    </location>
</feature>
<evidence type="ECO:0000259" key="5">
    <source>
        <dbReference type="PROSITE" id="PS50222"/>
    </source>
</evidence>
<dbReference type="InterPro" id="IPR051242">
    <property type="entry name" value="WD-EF-hand_domain"/>
</dbReference>
<feature type="region of interest" description="Disordered" evidence="4">
    <location>
        <begin position="823"/>
        <end position="878"/>
    </location>
</feature>
<keyword evidence="2" id="KW-0677">Repeat</keyword>
<keyword evidence="7" id="KW-1185">Reference proteome</keyword>
<keyword evidence="1 3" id="KW-0853">WD repeat</keyword>
<reference evidence="6 7" key="1">
    <citation type="journal article" date="2024" name="Science">
        <title>Giant polyketide synthase enzymes in the biosynthesis of giant marine polyether toxins.</title>
        <authorList>
            <person name="Fallon T.R."/>
            <person name="Shende V.V."/>
            <person name="Wierzbicki I.H."/>
            <person name="Pendleton A.L."/>
            <person name="Watervoot N.F."/>
            <person name="Auber R.P."/>
            <person name="Gonzalez D.J."/>
            <person name="Wisecaver J.H."/>
            <person name="Moore B.S."/>
        </authorList>
    </citation>
    <scope>NUCLEOTIDE SEQUENCE [LARGE SCALE GENOMIC DNA]</scope>
    <source>
        <strain evidence="6 7">12B1</strain>
    </source>
</reference>
<accession>A0AB34JPZ5</accession>
<dbReference type="PANTHER" id="PTHR44324:SF4">
    <property type="entry name" value="WD40 REPEAT DOMAIN 95"/>
    <property type="match status" value="1"/>
</dbReference>
<sequence length="1317" mass="143422">MHRPAEPISREEKRALLTHILNTSRTLTHDERELLRRRAFGGGRRTHPDLKIAEIAPLPARPRRASDRLGQALHDAQHESPAAKAARAQKEPFWSPALGPPGERAPPVDRRRVRELQNGKAVLQATTTSTRPIFREMKPVWLADASQLGPPDKPEPPPGRLRPGASSEGGGDGVAARGQERSAAKTDFTLDLMMMLNSQNLVRLKQQAQFAKYRDELSVQEFCSVMQRHLTAHLQPTEQERIHFVAKLAELFAQIDVNGDERMEWQELTSFLVEALNGADLSNPILKYREIEPILDQTRLRSEQSVEKVYYFEQLDRLLLCEGPSAGVLVYSPQASACKNDLKGHTREVLAAEIIEEIACVVTSGADLALCFWDVAGATPSWKLRQRASVGTSQLALRWCPGSSPALFSAGADGALLMWDVVSLAVVYTLPGHKDSVTSLVLLRQLKSLLASSSLDGTIRLWDVQQRPPRECHLLRGHERGVNCLAFSNDFRHLFSGGLDHELLVWNPQSETIICALRNHLAAITAIEAVQGTPQVVSADCAGVICIWDCRSLSCSQKLAVQVPPGYQLTSIAVLPKHRQIACAARRLAMFQGPEETQPWLTDGQPLAVGLYNTASRSFVTASGCNVMIWDAATGRLLRKFCDVTAAPITAICFDDRERKLILADHKGSMRVINYSNGALMKRMQSHTAEVSQLLYVPSRQHIISTSWDRNIMLQDESQPDVGKLIRTTPSGHACDVTCAAFSQRFDLLATGADDGSLQVWQLDERGVPHPEERLVGHSCCITAMTFLEPWGLLCSADSCGEADAGPWSSPLLRVASVRFPNSSLDGRTTPPEGADNGEGSPASKRFSQTSQSVTFMTETAASERVPPPEERKGVSEDLSSFVSGCAVTALSFSPERKTISWGDDYGRIAIWNLAPLLKALPSPEEPEIEQPGNAKPRVTLSFAAPDLSAMTSTSPKSRMSRAKTGLISPSASSPVSRSKTGLSPVQRTKNTFSVESVEEAVDSDGTSSSPSPTAPIKDTNSPESKWLIGKLLRIKVRVLHVWQAHSDSISSLQSIAEPAALFSCSTDRLASVWKHDGSEAYGTLRRGESGPRARQWSSWRFPVNALADSSQMTARATDILQQVGSERFVKRAKALDTPEVSDDDSEDGSNKVTKAPGIGYQPSTELCKQHWHLRRPDSARGAPQRTADLGAKDGSKSAGNTPREVEGLGLPCSPRCTSSPSCPARRKVDQLYQKRPLFAEGSAAGSVAASRLDKLLQEGSSFQGIKARPNVDALNSQHSAVHRLQSPRADRGFPVGASSSPRADGVGGSTLLPAMK</sequence>
<dbReference type="InterPro" id="IPR011992">
    <property type="entry name" value="EF-hand-dom_pair"/>
</dbReference>
<dbReference type="InterPro" id="IPR019775">
    <property type="entry name" value="WD40_repeat_CS"/>
</dbReference>
<dbReference type="Pfam" id="PF00400">
    <property type="entry name" value="WD40"/>
    <property type="match status" value="4"/>
</dbReference>
<feature type="repeat" description="WD" evidence="3">
    <location>
        <begin position="730"/>
        <end position="764"/>
    </location>
</feature>
<feature type="domain" description="EF-hand" evidence="5">
    <location>
        <begin position="243"/>
        <end position="278"/>
    </location>
</feature>
<evidence type="ECO:0000256" key="3">
    <source>
        <dbReference type="PROSITE-ProRule" id="PRU00221"/>
    </source>
</evidence>
<gene>
    <name evidence="6" type="ORF">AB1Y20_017992</name>
</gene>
<dbReference type="GO" id="GO:0005509">
    <property type="term" value="F:calcium ion binding"/>
    <property type="evidence" value="ECO:0007669"/>
    <property type="project" value="InterPro"/>
</dbReference>
<dbReference type="SUPFAM" id="SSF50978">
    <property type="entry name" value="WD40 repeat-like"/>
    <property type="match status" value="2"/>
</dbReference>
<dbReference type="PROSITE" id="PS50294">
    <property type="entry name" value="WD_REPEATS_REGION"/>
    <property type="match status" value="3"/>
</dbReference>
<evidence type="ECO:0000313" key="6">
    <source>
        <dbReference type="EMBL" id="KAL1523030.1"/>
    </source>
</evidence>
<feature type="compositionally biased region" description="Polar residues" evidence="4">
    <location>
        <begin position="846"/>
        <end position="861"/>
    </location>
</feature>
<dbReference type="PRINTS" id="PR00320">
    <property type="entry name" value="GPROTEINBRPT"/>
</dbReference>
<name>A0AB34JPZ5_PRYPA</name>
<dbReference type="InterPro" id="IPR020472">
    <property type="entry name" value="WD40_PAC1"/>
</dbReference>
<feature type="repeat" description="WD" evidence="3">
    <location>
        <begin position="430"/>
        <end position="465"/>
    </location>
</feature>
<dbReference type="SUPFAM" id="SSF47473">
    <property type="entry name" value="EF-hand"/>
    <property type="match status" value="1"/>
</dbReference>
<dbReference type="InterPro" id="IPR036322">
    <property type="entry name" value="WD40_repeat_dom_sf"/>
</dbReference>
<evidence type="ECO:0000256" key="4">
    <source>
        <dbReference type="SAM" id="MobiDB-lite"/>
    </source>
</evidence>
<dbReference type="InterPro" id="IPR001680">
    <property type="entry name" value="WD40_rpt"/>
</dbReference>
<protein>
    <recommendedName>
        <fullName evidence="5">EF-hand domain-containing protein</fullName>
    </recommendedName>
</protein>
<dbReference type="InterPro" id="IPR015943">
    <property type="entry name" value="WD40/YVTN_repeat-like_dom_sf"/>
</dbReference>
<feature type="region of interest" description="Disordered" evidence="4">
    <location>
        <begin position="1135"/>
        <end position="1224"/>
    </location>
</feature>
<feature type="region of interest" description="Disordered" evidence="4">
    <location>
        <begin position="145"/>
        <end position="181"/>
    </location>
</feature>
<evidence type="ECO:0000256" key="2">
    <source>
        <dbReference type="ARBA" id="ARBA00022737"/>
    </source>
</evidence>
<feature type="compositionally biased region" description="Low complexity" evidence="4">
    <location>
        <begin position="1212"/>
        <end position="1224"/>
    </location>
</feature>
<dbReference type="PROSITE" id="PS50222">
    <property type="entry name" value="EF_HAND_2"/>
    <property type="match status" value="1"/>
</dbReference>
<dbReference type="EMBL" id="JBGBPQ010000006">
    <property type="protein sequence ID" value="KAL1523030.1"/>
    <property type="molecule type" value="Genomic_DNA"/>
</dbReference>
<feature type="region of interest" description="Disordered" evidence="4">
    <location>
        <begin position="73"/>
        <end position="107"/>
    </location>
</feature>
<feature type="compositionally biased region" description="Polar residues" evidence="4">
    <location>
        <begin position="980"/>
        <end position="995"/>
    </location>
</feature>
<evidence type="ECO:0000256" key="1">
    <source>
        <dbReference type="ARBA" id="ARBA00022574"/>
    </source>
</evidence>